<evidence type="ECO:0000313" key="3">
    <source>
        <dbReference type="Proteomes" id="UP000004259"/>
    </source>
</evidence>
<dbReference type="OrthoDB" id="2644439at2"/>
<evidence type="ECO:0000256" key="1">
    <source>
        <dbReference type="SAM" id="Phobius"/>
    </source>
</evidence>
<keyword evidence="3" id="KW-1185">Reference proteome</keyword>
<organism evidence="2 3">
    <name type="scientific">Ruminococcus albus 8</name>
    <dbReference type="NCBI Taxonomy" id="246199"/>
    <lineage>
        <taxon>Bacteria</taxon>
        <taxon>Bacillati</taxon>
        <taxon>Bacillota</taxon>
        <taxon>Clostridia</taxon>
        <taxon>Eubacteriales</taxon>
        <taxon>Oscillospiraceae</taxon>
        <taxon>Ruminococcus</taxon>
    </lineage>
</organism>
<feature type="transmembrane region" description="Helical" evidence="1">
    <location>
        <begin position="7"/>
        <end position="26"/>
    </location>
</feature>
<keyword evidence="1" id="KW-0472">Membrane</keyword>
<dbReference type="EMBL" id="ADKM02000044">
    <property type="protein sequence ID" value="EGC04040.1"/>
    <property type="molecule type" value="Genomic_DNA"/>
</dbReference>
<sequence>MNKKKYIIIVCVICIALIRIFTPYMGRPFLIYCHTLKDGKIQDEAFHLSNKVKKIELLSANEPCTRFIRYCSELEELSVLCYPETIDIDDISNPDLKSLFVGGKGVNWSSLNQCTELKKLTISYSNFTTAEDISELKELETLKIIENKTDCSLNKLNELKNLKELEIACPNDIDCDNFSQLDKLETLYLGTSGKISGLDKMDSVVSLTLVHPDKEIGNDVCDMDSLKELTVYDAEFSDEVESTLEKKGVVIEYN</sequence>
<comment type="caution">
    <text evidence="2">The sequence shown here is derived from an EMBL/GenBank/DDBJ whole genome shotgun (WGS) entry which is preliminary data.</text>
</comment>
<evidence type="ECO:0000313" key="2">
    <source>
        <dbReference type="EMBL" id="EGC04040.1"/>
    </source>
</evidence>
<accession>E9S9K1</accession>
<proteinExistence type="predicted"/>
<dbReference type="AlphaFoldDB" id="E9S9K1"/>
<keyword evidence="1" id="KW-1133">Transmembrane helix</keyword>
<gene>
    <name evidence="2" type="ORF">CUS_4622</name>
</gene>
<dbReference type="SUPFAM" id="SSF52058">
    <property type="entry name" value="L domain-like"/>
    <property type="match status" value="1"/>
</dbReference>
<reference evidence="2 3" key="1">
    <citation type="submission" date="2011-02" db="EMBL/GenBank/DDBJ databases">
        <authorList>
            <person name="Nelson K.E."/>
            <person name="Sutton G."/>
            <person name="Torralba M."/>
            <person name="Durkin S."/>
            <person name="Harkins D."/>
            <person name="Montgomery R."/>
            <person name="Ziemer C."/>
            <person name="Klaassens E."/>
            <person name="Ocuiv P."/>
            <person name="Morrison M."/>
        </authorList>
    </citation>
    <scope>NUCLEOTIDE SEQUENCE [LARGE SCALE GENOMIC DNA]</scope>
    <source>
        <strain evidence="2 3">8</strain>
    </source>
</reference>
<dbReference type="RefSeq" id="WP_002847667.1">
    <property type="nucleotide sequence ID" value="NZ_ADKM02000044.1"/>
</dbReference>
<keyword evidence="1" id="KW-0812">Transmembrane</keyword>
<dbReference type="Proteomes" id="UP000004259">
    <property type="component" value="Unassembled WGS sequence"/>
</dbReference>
<name>E9S9K1_RUMAL</name>
<dbReference type="Gene3D" id="3.80.10.10">
    <property type="entry name" value="Ribonuclease Inhibitor"/>
    <property type="match status" value="1"/>
</dbReference>
<dbReference type="InterPro" id="IPR032675">
    <property type="entry name" value="LRR_dom_sf"/>
</dbReference>
<evidence type="ECO:0008006" key="4">
    <source>
        <dbReference type="Google" id="ProtNLM"/>
    </source>
</evidence>
<protein>
    <recommendedName>
        <fullName evidence="4">Leucine Rich repeat protein</fullName>
    </recommendedName>
</protein>